<accession>A0A0H3NBA1</accession>
<dbReference type="HOGENOM" id="CLU_017434_0_0_9"/>
<dbReference type="NCBIfam" id="TIGR01641">
    <property type="entry name" value="phageSPP1_gp7"/>
    <property type="match status" value="1"/>
</dbReference>
<organism evidence="2 3">
    <name type="scientific">Clostridioides difficile (strain CD196)</name>
    <name type="common">Peptoclostridium difficile</name>
    <dbReference type="NCBI Taxonomy" id="645462"/>
    <lineage>
        <taxon>Bacteria</taxon>
        <taxon>Bacillati</taxon>
        <taxon>Bacillota</taxon>
        <taxon>Clostridia</taxon>
        <taxon>Peptostreptococcales</taxon>
        <taxon>Peptostreptococcaceae</taxon>
        <taxon>Clostridioides</taxon>
    </lineage>
</organism>
<dbReference type="AlphaFoldDB" id="A0A0H3NBA1"/>
<dbReference type="RefSeq" id="WP_009893134.1">
    <property type="nucleotide sequence ID" value="NC_013315.1"/>
</dbReference>
<dbReference type="KEGG" id="cdc:CD196_1459"/>
<name>A0A0H3NBA1_CLODC</name>
<dbReference type="EMBL" id="FN538970">
    <property type="protein sequence ID" value="CBA62802.1"/>
    <property type="molecule type" value="Genomic_DNA"/>
</dbReference>
<feature type="domain" description="Phage head morphogenesis" evidence="1">
    <location>
        <begin position="199"/>
        <end position="304"/>
    </location>
</feature>
<dbReference type="Proteomes" id="UP000002068">
    <property type="component" value="Chromosome"/>
</dbReference>
<evidence type="ECO:0000313" key="2">
    <source>
        <dbReference type="EMBL" id="CBA62802.1"/>
    </source>
</evidence>
<protein>
    <submittedName>
        <fullName evidence="2">Phage protein</fullName>
    </submittedName>
</protein>
<evidence type="ECO:0000259" key="1">
    <source>
        <dbReference type="Pfam" id="PF04233"/>
    </source>
</evidence>
<reference evidence="2 3" key="1">
    <citation type="journal article" date="2009" name="Genome Biol.">
        <title>Comparative genome and phenotypic analysis of Clostridium difficile 027 strains provides insight into the evolution of a hypervirulent bacterium.</title>
        <authorList>
            <person name="Stabler R.A."/>
            <person name="He M."/>
            <person name="Dawson L."/>
            <person name="Martin M."/>
            <person name="Valiente E."/>
            <person name="Corton C."/>
            <person name="Lawley T.D."/>
            <person name="Sebaihia M."/>
            <person name="Quail M.A."/>
            <person name="Rose G."/>
            <person name="Gerding D.N."/>
            <person name="Gibert M."/>
            <person name="Popoff M.R."/>
            <person name="Parkhill J."/>
            <person name="Dougan G."/>
            <person name="Wren B.W."/>
        </authorList>
    </citation>
    <scope>NUCLEOTIDE SEQUENCE [LARGE SCALE GENOMIC DNA]</scope>
    <source>
        <strain evidence="2 3">CD196</strain>
    </source>
</reference>
<proteinExistence type="predicted"/>
<dbReference type="InterPro" id="IPR006528">
    <property type="entry name" value="Phage_head_morphogenesis_dom"/>
</dbReference>
<gene>
    <name evidence="2" type="ordered locus">CD196_1459</name>
</gene>
<evidence type="ECO:0000313" key="3">
    <source>
        <dbReference type="Proteomes" id="UP000002068"/>
    </source>
</evidence>
<sequence>MKHKDYWRKRFEQLEEVQNNKSVKYYLELEKKYKLAMNSIEKDILSWYNRFAENEGISLLEAKKLLNTRELEEFKWNVEEYIKYGKENAINQKWMKELENASARLHITRLEALKLQIQQHVEVLYGNELDGIDKLMRDIYTSGYYHTAFNVQQGVNVGWSLMSLDTNRINKIISKPWATDGLNFSERIWGKHRPTLINELHTKLTQSIIRGENPKNLVNDFAKRFNVSKSQAKNLIMTESAFFASASRKDCFSDLDVEKYEIIATLDLRTSNICRELDGKIFDMKDYQVGITAPPFHCRCRTTTAPWFEDEEGYRAARGEDGKTYYVPSSMKYNEWYEKHIEGRLGKEKADTLRKMQLNESKDRKQFEEYKKVLGNEIPSKFDEYQHMKYNDTIRYEEAKKLYKDVNWQVKNQRNLTSGSVHSVPFESKPNSVFDNYKDGKLIQRRYYGNTGKPRLDLDLTDHRNPKQHKIVPHKHDWLADENNHDKVKREKDMELTKAHKIANKDILNGE</sequence>
<dbReference type="Pfam" id="PF04233">
    <property type="entry name" value="Phage_Mu_F"/>
    <property type="match status" value="1"/>
</dbReference>